<protein>
    <submittedName>
        <fullName evidence="2">Antibiotic biosynthesis monooxygenase</fullName>
    </submittedName>
</protein>
<evidence type="ECO:0000259" key="1">
    <source>
        <dbReference type="Pfam" id="PF03992"/>
    </source>
</evidence>
<dbReference type="AlphaFoldDB" id="A0A931J0X8"/>
<organism evidence="2 3">
    <name type="scientific">Inhella proteolytica</name>
    <dbReference type="NCBI Taxonomy" id="2795029"/>
    <lineage>
        <taxon>Bacteria</taxon>
        <taxon>Pseudomonadati</taxon>
        <taxon>Pseudomonadota</taxon>
        <taxon>Betaproteobacteria</taxon>
        <taxon>Burkholderiales</taxon>
        <taxon>Sphaerotilaceae</taxon>
        <taxon>Inhella</taxon>
    </lineage>
</organism>
<feature type="domain" description="ABM" evidence="1">
    <location>
        <begin position="21"/>
        <end position="80"/>
    </location>
</feature>
<dbReference type="RefSeq" id="WP_198110318.1">
    <property type="nucleotide sequence ID" value="NZ_JAEDAK010000004.1"/>
</dbReference>
<dbReference type="InterPro" id="IPR011008">
    <property type="entry name" value="Dimeric_a/b-barrel"/>
</dbReference>
<dbReference type="PANTHER" id="PTHR37811:SF2">
    <property type="entry name" value="ABM DOMAIN-CONTAINING PROTEIN"/>
    <property type="match status" value="1"/>
</dbReference>
<dbReference type="EMBL" id="JAEDAK010000004">
    <property type="protein sequence ID" value="MBH9576698.1"/>
    <property type="molecule type" value="Genomic_DNA"/>
</dbReference>
<name>A0A931J0X8_9BURK</name>
<dbReference type="PANTHER" id="PTHR37811">
    <property type="entry name" value="BLL5343 PROTEIN"/>
    <property type="match status" value="1"/>
</dbReference>
<keyword evidence="3" id="KW-1185">Reference proteome</keyword>
<reference evidence="2" key="1">
    <citation type="submission" date="2020-12" db="EMBL/GenBank/DDBJ databases">
        <title>The genome sequence of Inhella sp. 1Y17.</title>
        <authorList>
            <person name="Liu Y."/>
        </authorList>
    </citation>
    <scope>NUCLEOTIDE SEQUENCE</scope>
    <source>
        <strain evidence="2">1Y17</strain>
    </source>
</reference>
<dbReference type="Proteomes" id="UP000613266">
    <property type="component" value="Unassembled WGS sequence"/>
</dbReference>
<dbReference type="InterPro" id="IPR052936">
    <property type="entry name" value="Jasmonate_Hydroxylase-like"/>
</dbReference>
<accession>A0A931J0X8</accession>
<comment type="caution">
    <text evidence="2">The sequence shown here is derived from an EMBL/GenBank/DDBJ whole genome shotgun (WGS) entry which is preliminary data.</text>
</comment>
<proteinExistence type="predicted"/>
<sequence>MLKLPNPCYAVIFTSQRRPGDEGYAAAAERMAELVKQQPGFIDVRSVRGADGLGITVSYWASLEAITAWRAQAEHAATRERGRAHWYAHYELQVVKVERAYDWQSEAAGTGS</sequence>
<evidence type="ECO:0000313" key="3">
    <source>
        <dbReference type="Proteomes" id="UP000613266"/>
    </source>
</evidence>
<dbReference type="SUPFAM" id="SSF54909">
    <property type="entry name" value="Dimeric alpha+beta barrel"/>
    <property type="match status" value="1"/>
</dbReference>
<dbReference type="InterPro" id="IPR007138">
    <property type="entry name" value="ABM_dom"/>
</dbReference>
<gene>
    <name evidence="2" type="ORF">I7X39_07260</name>
</gene>
<keyword evidence="2" id="KW-0560">Oxidoreductase</keyword>
<dbReference type="Pfam" id="PF03992">
    <property type="entry name" value="ABM"/>
    <property type="match status" value="1"/>
</dbReference>
<evidence type="ECO:0000313" key="2">
    <source>
        <dbReference type="EMBL" id="MBH9576698.1"/>
    </source>
</evidence>
<keyword evidence="2" id="KW-0503">Monooxygenase</keyword>
<dbReference type="GO" id="GO:0004497">
    <property type="term" value="F:monooxygenase activity"/>
    <property type="evidence" value="ECO:0007669"/>
    <property type="project" value="UniProtKB-KW"/>
</dbReference>
<dbReference type="Gene3D" id="3.30.70.100">
    <property type="match status" value="1"/>
</dbReference>